<reference evidence="1" key="1">
    <citation type="journal article" date="2020" name="Stud. Mycol.">
        <title>101 Dothideomycetes genomes: a test case for predicting lifestyles and emergence of pathogens.</title>
        <authorList>
            <person name="Haridas S."/>
            <person name="Albert R."/>
            <person name="Binder M."/>
            <person name="Bloem J."/>
            <person name="Labutti K."/>
            <person name="Salamov A."/>
            <person name="Andreopoulos B."/>
            <person name="Baker S."/>
            <person name="Barry K."/>
            <person name="Bills G."/>
            <person name="Bluhm B."/>
            <person name="Cannon C."/>
            <person name="Castanera R."/>
            <person name="Culley D."/>
            <person name="Daum C."/>
            <person name="Ezra D."/>
            <person name="Gonzalez J."/>
            <person name="Henrissat B."/>
            <person name="Kuo A."/>
            <person name="Liang C."/>
            <person name="Lipzen A."/>
            <person name="Lutzoni F."/>
            <person name="Magnuson J."/>
            <person name="Mondo S."/>
            <person name="Nolan M."/>
            <person name="Ohm R."/>
            <person name="Pangilinan J."/>
            <person name="Park H.-J."/>
            <person name="Ramirez L."/>
            <person name="Alfaro M."/>
            <person name="Sun H."/>
            <person name="Tritt A."/>
            <person name="Yoshinaga Y."/>
            <person name="Zwiers L.-H."/>
            <person name="Turgeon B."/>
            <person name="Goodwin S."/>
            <person name="Spatafora J."/>
            <person name="Crous P."/>
            <person name="Grigoriev I."/>
        </authorList>
    </citation>
    <scope>NUCLEOTIDE SEQUENCE</scope>
    <source>
        <strain evidence="1">HMLAC05119</strain>
    </source>
</reference>
<proteinExistence type="predicted"/>
<dbReference type="OrthoDB" id="414175at2759"/>
<protein>
    <submittedName>
        <fullName evidence="1">Uncharacterized protein</fullName>
    </submittedName>
</protein>
<dbReference type="Proteomes" id="UP000800096">
    <property type="component" value="Unassembled WGS sequence"/>
</dbReference>
<accession>A0A6A5Q955</accession>
<sequence>MPSQPIIDHYDNQNVHSETLTPMLHVTEHGGHPGEELMVVLRTSKAELAEKAPAHNALADSGSDARRTHDEFREHQLMHGDAGHTPDAAMTRHLDKWKLLPMVYKAYHLRPDARFYLFIEANTAHVEFYSSSYFPLLVKPES</sequence>
<organism evidence="1 2">
    <name type="scientific">Ampelomyces quisqualis</name>
    <name type="common">Powdery mildew agent</name>
    <dbReference type="NCBI Taxonomy" id="50730"/>
    <lineage>
        <taxon>Eukaryota</taxon>
        <taxon>Fungi</taxon>
        <taxon>Dikarya</taxon>
        <taxon>Ascomycota</taxon>
        <taxon>Pezizomycotina</taxon>
        <taxon>Dothideomycetes</taxon>
        <taxon>Pleosporomycetidae</taxon>
        <taxon>Pleosporales</taxon>
        <taxon>Pleosporineae</taxon>
        <taxon>Phaeosphaeriaceae</taxon>
        <taxon>Ampelomyces</taxon>
    </lineage>
</organism>
<gene>
    <name evidence="1" type="ORF">BDU57DRAFT_524696</name>
</gene>
<dbReference type="AlphaFoldDB" id="A0A6A5Q955"/>
<evidence type="ECO:0000313" key="2">
    <source>
        <dbReference type="Proteomes" id="UP000800096"/>
    </source>
</evidence>
<dbReference type="EMBL" id="ML979145">
    <property type="protein sequence ID" value="KAF1911246.1"/>
    <property type="molecule type" value="Genomic_DNA"/>
</dbReference>
<evidence type="ECO:0000313" key="1">
    <source>
        <dbReference type="EMBL" id="KAF1911246.1"/>
    </source>
</evidence>
<keyword evidence="2" id="KW-1185">Reference proteome</keyword>
<name>A0A6A5Q955_AMPQU</name>